<dbReference type="RefSeq" id="XP_062631811.1">
    <property type="nucleotide sequence ID" value="XM_062775827.1"/>
</dbReference>
<evidence type="ECO:0000313" key="2">
    <source>
        <dbReference type="Proteomes" id="UP000827549"/>
    </source>
</evidence>
<dbReference type="AlphaFoldDB" id="A0AAF1BPU7"/>
<gene>
    <name evidence="1" type="ORF">LOC62_07G009271</name>
</gene>
<proteinExistence type="predicted"/>
<evidence type="ECO:0000313" key="1">
    <source>
        <dbReference type="EMBL" id="WOO85785.1"/>
    </source>
</evidence>
<organism evidence="1 2">
    <name type="scientific">Vanrija pseudolonga</name>
    <dbReference type="NCBI Taxonomy" id="143232"/>
    <lineage>
        <taxon>Eukaryota</taxon>
        <taxon>Fungi</taxon>
        <taxon>Dikarya</taxon>
        <taxon>Basidiomycota</taxon>
        <taxon>Agaricomycotina</taxon>
        <taxon>Tremellomycetes</taxon>
        <taxon>Trichosporonales</taxon>
        <taxon>Trichosporonaceae</taxon>
        <taxon>Vanrija</taxon>
    </lineage>
</organism>
<reference evidence="1" key="1">
    <citation type="submission" date="2023-10" db="EMBL/GenBank/DDBJ databases">
        <authorList>
            <person name="Noh H."/>
        </authorList>
    </citation>
    <scope>NUCLEOTIDE SEQUENCE</scope>
    <source>
        <strain evidence="1">DUCC4014</strain>
    </source>
</reference>
<protein>
    <submittedName>
        <fullName evidence="1">Uncharacterized protein</fullName>
    </submittedName>
</protein>
<accession>A0AAF1BPU7</accession>
<dbReference type="Proteomes" id="UP000827549">
    <property type="component" value="Chromosome 7"/>
</dbReference>
<dbReference type="GeneID" id="87812434"/>
<name>A0AAF1BPU7_9TREE</name>
<dbReference type="EMBL" id="CP086720">
    <property type="protein sequence ID" value="WOO85785.1"/>
    <property type="molecule type" value="Genomic_DNA"/>
</dbReference>
<sequence>MEANLHPHFIHYGDVLLVGNDGIGFRLTSHFLESISGSLGPMLEPDFLDEPRDPEPTIQLDEPSKDWAVVFRLCNLLRLTPDAPAWDPTIDDFRTARDLLDTYGFRSDIVAGLGHQLALSDVYALATRKEQTWEIMTLATELQSGEAWDQVIARLSAWSRVMDPRTMTRHEMLTLGHEAYFILIGLLAWSSDAAFVRLDNVGVKYIGEPACGFDRPSRRAVIYAK</sequence>
<keyword evidence="2" id="KW-1185">Reference proteome</keyword>